<evidence type="ECO:0000313" key="2">
    <source>
        <dbReference type="EMBL" id="MFE1351368.1"/>
    </source>
</evidence>
<proteinExistence type="predicted"/>
<evidence type="ECO:0000313" key="3">
    <source>
        <dbReference type="Proteomes" id="UP001599542"/>
    </source>
</evidence>
<comment type="caution">
    <text evidence="2">The sequence shown here is derived from an EMBL/GenBank/DDBJ whole genome shotgun (WGS) entry which is preliminary data.</text>
</comment>
<dbReference type="EMBL" id="JBHYPX010000006">
    <property type="protein sequence ID" value="MFE1351368.1"/>
    <property type="molecule type" value="Genomic_DNA"/>
</dbReference>
<keyword evidence="1" id="KW-0812">Transmembrane</keyword>
<evidence type="ECO:0000256" key="1">
    <source>
        <dbReference type="SAM" id="Phobius"/>
    </source>
</evidence>
<gene>
    <name evidence="2" type="ORF">ACFW6T_05185</name>
</gene>
<organism evidence="2 3">
    <name type="scientific">Kitasatospora phosalacinea</name>
    <dbReference type="NCBI Taxonomy" id="2065"/>
    <lineage>
        <taxon>Bacteria</taxon>
        <taxon>Bacillati</taxon>
        <taxon>Actinomycetota</taxon>
        <taxon>Actinomycetes</taxon>
        <taxon>Kitasatosporales</taxon>
        <taxon>Streptomycetaceae</taxon>
        <taxon>Kitasatospora</taxon>
    </lineage>
</organism>
<sequence>MGGLRSLTGGADYASATLPRHLLRGAAGFGAVGAGLALLPVLGLPALLLVPVGLFALRGCPMCWTIGLLQTLSRGRLHRSCADGRCSIAARPKDAGQ</sequence>
<reference evidence="2 3" key="1">
    <citation type="submission" date="2024-09" db="EMBL/GenBank/DDBJ databases">
        <title>The Natural Products Discovery Center: Release of the First 8490 Sequenced Strains for Exploring Actinobacteria Biosynthetic Diversity.</title>
        <authorList>
            <person name="Kalkreuter E."/>
            <person name="Kautsar S.A."/>
            <person name="Yang D."/>
            <person name="Bader C.D."/>
            <person name="Teijaro C.N."/>
            <person name="Fluegel L."/>
            <person name="Davis C.M."/>
            <person name="Simpson J.R."/>
            <person name="Lauterbach L."/>
            <person name="Steele A.D."/>
            <person name="Gui C."/>
            <person name="Meng S."/>
            <person name="Li G."/>
            <person name="Viehrig K."/>
            <person name="Ye F."/>
            <person name="Su P."/>
            <person name="Kiefer A.F."/>
            <person name="Nichols A."/>
            <person name="Cepeda A.J."/>
            <person name="Yan W."/>
            <person name="Fan B."/>
            <person name="Jiang Y."/>
            <person name="Adhikari A."/>
            <person name="Zheng C.-J."/>
            <person name="Schuster L."/>
            <person name="Cowan T.M."/>
            <person name="Smanski M.J."/>
            <person name="Chevrette M.G."/>
            <person name="De Carvalho L.P.S."/>
            <person name="Shen B."/>
        </authorList>
    </citation>
    <scope>NUCLEOTIDE SEQUENCE [LARGE SCALE GENOMIC DNA]</scope>
    <source>
        <strain evidence="2 3">NPDC058753</strain>
    </source>
</reference>
<feature type="transmembrane region" description="Helical" evidence="1">
    <location>
        <begin position="48"/>
        <end position="69"/>
    </location>
</feature>
<name>A0ABW6GF76_9ACTN</name>
<feature type="transmembrane region" description="Helical" evidence="1">
    <location>
        <begin position="21"/>
        <end position="42"/>
    </location>
</feature>
<evidence type="ECO:0008006" key="4">
    <source>
        <dbReference type="Google" id="ProtNLM"/>
    </source>
</evidence>
<protein>
    <recommendedName>
        <fullName evidence="4">DUF2892 domain-containing protein</fullName>
    </recommendedName>
</protein>
<keyword evidence="1" id="KW-0472">Membrane</keyword>
<keyword evidence="1" id="KW-1133">Transmembrane helix</keyword>
<dbReference type="Proteomes" id="UP001599542">
    <property type="component" value="Unassembled WGS sequence"/>
</dbReference>
<accession>A0ABW6GF76</accession>
<dbReference type="RefSeq" id="WP_380320053.1">
    <property type="nucleotide sequence ID" value="NZ_JBHYPW010000010.1"/>
</dbReference>
<keyword evidence="3" id="KW-1185">Reference proteome</keyword>